<gene>
    <name evidence="4" type="ORF">SHERM_02550</name>
</gene>
<feature type="compositionally biased region" description="Polar residues" evidence="2">
    <location>
        <begin position="307"/>
        <end position="316"/>
    </location>
</feature>
<proteinExistence type="predicted"/>
<organism evidence="4 5">
    <name type="scientific">Striga hermonthica</name>
    <name type="common">Purple witchweed</name>
    <name type="synonym">Buchnera hermonthica</name>
    <dbReference type="NCBI Taxonomy" id="68872"/>
    <lineage>
        <taxon>Eukaryota</taxon>
        <taxon>Viridiplantae</taxon>
        <taxon>Streptophyta</taxon>
        <taxon>Embryophyta</taxon>
        <taxon>Tracheophyta</taxon>
        <taxon>Spermatophyta</taxon>
        <taxon>Magnoliopsida</taxon>
        <taxon>eudicotyledons</taxon>
        <taxon>Gunneridae</taxon>
        <taxon>Pentapetalae</taxon>
        <taxon>asterids</taxon>
        <taxon>lamiids</taxon>
        <taxon>Lamiales</taxon>
        <taxon>Orobanchaceae</taxon>
        <taxon>Buchnereae</taxon>
        <taxon>Striga</taxon>
    </lineage>
</organism>
<evidence type="ECO:0000259" key="3">
    <source>
        <dbReference type="PROSITE" id="PS50105"/>
    </source>
</evidence>
<dbReference type="Pfam" id="PF00536">
    <property type="entry name" value="SAM_1"/>
    <property type="match status" value="1"/>
</dbReference>
<evidence type="ECO:0000256" key="2">
    <source>
        <dbReference type="SAM" id="MobiDB-lite"/>
    </source>
</evidence>
<dbReference type="PROSITE" id="PS50105">
    <property type="entry name" value="SAM_DOMAIN"/>
    <property type="match status" value="1"/>
</dbReference>
<name>A0A9N7RLR8_STRHE</name>
<evidence type="ECO:0000313" key="5">
    <source>
        <dbReference type="Proteomes" id="UP001153555"/>
    </source>
</evidence>
<keyword evidence="1" id="KW-0677">Repeat</keyword>
<dbReference type="OrthoDB" id="76949at2759"/>
<accession>A0A9N7RLR8</accession>
<feature type="compositionally biased region" description="Basic and acidic residues" evidence="2">
    <location>
        <begin position="317"/>
        <end position="331"/>
    </location>
</feature>
<protein>
    <submittedName>
        <fullName evidence="4">Sterile alpha motif (SAM) domain-containing protein</fullName>
    </submittedName>
</protein>
<dbReference type="PANTHER" id="PTHR10627:SF74">
    <property type="entry name" value="OS08G0526500 PROTEIN"/>
    <property type="match status" value="1"/>
</dbReference>
<dbReference type="Gene3D" id="1.10.150.50">
    <property type="entry name" value="Transcription Factor, Ets-1"/>
    <property type="match status" value="1"/>
</dbReference>
<comment type="caution">
    <text evidence="4">The sequence shown here is derived from an EMBL/GenBank/DDBJ whole genome shotgun (WGS) entry which is preliminary data.</text>
</comment>
<reference evidence="4" key="1">
    <citation type="submission" date="2019-12" db="EMBL/GenBank/DDBJ databases">
        <authorList>
            <person name="Scholes J."/>
        </authorList>
    </citation>
    <scope>NUCLEOTIDE SEQUENCE</scope>
</reference>
<dbReference type="PANTHER" id="PTHR10627">
    <property type="entry name" value="SCP160"/>
    <property type="match status" value="1"/>
</dbReference>
<dbReference type="InterPro" id="IPR001660">
    <property type="entry name" value="SAM"/>
</dbReference>
<dbReference type="SUPFAM" id="SSF47769">
    <property type="entry name" value="SAM/Pointed domain"/>
    <property type="match status" value="1"/>
</dbReference>
<dbReference type="SMART" id="SM00454">
    <property type="entry name" value="SAM"/>
    <property type="match status" value="1"/>
</dbReference>
<dbReference type="InterPro" id="IPR013761">
    <property type="entry name" value="SAM/pointed_sf"/>
</dbReference>
<sequence length="562" mass="63771">MSVNSRATARELMFGPLKIFVGGDSDRAWKPRYKITFASSASSFSFLHANLVTCSLKIAPRMEILVELASLLHLNPSACSYSLCQRDVLPTTRVSATHAPINRDPKEFFHPASEFLSSHMASFCAKSFGAQVSSLHKARLYRKLAPYSDILAKLARSRTNYRSVKPQLAPYKFPCRSCEFSYLLCNAKAILTTPTNFLDCPASFFIKCFDFRRLNVGNFAVSSNHYPRRLRAGRKRPVQERLGNNGDQYADFNYKRLRNDDRTGNAVDDTYLRKGDLRFKIMQKSLLKQSQSSQPNVPDLRNILSRPAQSSTNSVTTRDRMPEPKDTRPRYPEPTSDGQLLKETRHRGPLIPMARHPSLHVSEIRAPDPRKQHMLEPRELGQTILVKKDFGHPLPQQRASIPLTRMDSVMSKHSPWTLERLRQRSPDESLATSRGPVAPNRRDILQEKLAVRAHDDVRMSTCINKDASPVGQMKTGAPVSAQLPQPRNLTQRSPFMVDDQVTVDSFLRSLGLEKYSILFKAEEVDMYSLKRMAERDLKELGIPMGPRKKILLALQPRLRQAA</sequence>
<evidence type="ECO:0000313" key="4">
    <source>
        <dbReference type="EMBL" id="CAA0834739.1"/>
    </source>
</evidence>
<evidence type="ECO:0000256" key="1">
    <source>
        <dbReference type="ARBA" id="ARBA00022737"/>
    </source>
</evidence>
<dbReference type="EMBL" id="CACSLK010028053">
    <property type="protein sequence ID" value="CAA0834739.1"/>
    <property type="molecule type" value="Genomic_DNA"/>
</dbReference>
<dbReference type="AlphaFoldDB" id="A0A9N7RLR8"/>
<dbReference type="Proteomes" id="UP001153555">
    <property type="component" value="Unassembled WGS sequence"/>
</dbReference>
<feature type="domain" description="SAM" evidence="3">
    <location>
        <begin position="502"/>
        <end position="561"/>
    </location>
</feature>
<feature type="region of interest" description="Disordered" evidence="2">
    <location>
        <begin position="287"/>
        <end position="340"/>
    </location>
</feature>
<keyword evidence="5" id="KW-1185">Reference proteome</keyword>